<reference evidence="1 2" key="1">
    <citation type="submission" date="2020-04" db="EMBL/GenBank/DDBJ databases">
        <title>Chryseobacterium sp. RP-3-3 sp. nov., isolated from Jeju soil.</title>
        <authorList>
            <person name="Dahal R.H."/>
        </authorList>
    </citation>
    <scope>NUCLEOTIDE SEQUENCE [LARGE SCALE GENOMIC DNA]</scope>
    <source>
        <strain evidence="1 2">RP-3-3</strain>
    </source>
</reference>
<proteinExistence type="predicted"/>
<dbReference type="AlphaFoldDB" id="A0A7Y0ALM9"/>
<evidence type="ECO:0000313" key="1">
    <source>
        <dbReference type="EMBL" id="NML69648.1"/>
    </source>
</evidence>
<organism evidence="1 2">
    <name type="scientific">Chryseobacterium antibioticum</name>
    <dbReference type="NCBI Taxonomy" id="2728847"/>
    <lineage>
        <taxon>Bacteria</taxon>
        <taxon>Pseudomonadati</taxon>
        <taxon>Bacteroidota</taxon>
        <taxon>Flavobacteriia</taxon>
        <taxon>Flavobacteriales</taxon>
        <taxon>Weeksellaceae</taxon>
        <taxon>Chryseobacterium group</taxon>
        <taxon>Chryseobacterium</taxon>
    </lineage>
</organism>
<name>A0A7Y0ALM9_9FLAO</name>
<dbReference type="Proteomes" id="UP000544054">
    <property type="component" value="Unassembled WGS sequence"/>
</dbReference>
<evidence type="ECO:0000313" key="2">
    <source>
        <dbReference type="Proteomes" id="UP000544054"/>
    </source>
</evidence>
<comment type="caution">
    <text evidence="1">The sequence shown here is derived from an EMBL/GenBank/DDBJ whole genome shotgun (WGS) entry which is preliminary data.</text>
</comment>
<protein>
    <submittedName>
        <fullName evidence="1">Uncharacterized protein</fullName>
    </submittedName>
</protein>
<sequence>MYTVKFLEYNQLLKRILSEEDTLENICDLVVEKKPNKEEKEALKSTEDWAKYAFEKNKEYHLVFYNGEKSIAHITNSFFDITVDFLDYIEGELKIYLSMTYFKFNMDIVFKQNRNEKFPNDELFLGQINNYFEDSDKEIQNELAFKLNGNTNIFITTLDKESNKSNTEVKKTKVNISHNFIRSPETYKDYEYLLDYKSILKPEYLDIVQ</sequence>
<gene>
    <name evidence="1" type="ORF">HHL23_07550</name>
</gene>
<accession>A0A7Y0ALM9</accession>
<dbReference type="EMBL" id="JABBGI010000008">
    <property type="protein sequence ID" value="NML69648.1"/>
    <property type="molecule type" value="Genomic_DNA"/>
</dbReference>
<dbReference type="RefSeq" id="WP_169234204.1">
    <property type="nucleotide sequence ID" value="NZ_JABBGI010000008.1"/>
</dbReference>
<keyword evidence="2" id="KW-1185">Reference proteome</keyword>